<keyword evidence="4" id="KW-0812">Transmembrane</keyword>
<keyword evidence="9" id="KW-0735">Signal-anchor</keyword>
<evidence type="ECO:0000256" key="7">
    <source>
        <dbReference type="ARBA" id="ARBA00023136"/>
    </source>
</evidence>
<evidence type="ECO:0000256" key="5">
    <source>
        <dbReference type="ARBA" id="ARBA00022989"/>
    </source>
</evidence>
<evidence type="ECO:0000256" key="6">
    <source>
        <dbReference type="ARBA" id="ARBA00023034"/>
    </source>
</evidence>
<keyword evidence="3 9" id="KW-0808">Transferase</keyword>
<protein>
    <recommendedName>
        <fullName evidence="9">Carbohydrate sulfotransferase</fullName>
        <ecNumber evidence="9">2.8.2.-</ecNumber>
    </recommendedName>
</protein>
<dbReference type="GO" id="GO:0008146">
    <property type="term" value="F:sulfotransferase activity"/>
    <property type="evidence" value="ECO:0007669"/>
    <property type="project" value="InterPro"/>
</dbReference>
<dbReference type="PANTHER" id="PTHR12137:SF54">
    <property type="entry name" value="CARBOHYDRATE SULFOTRANSFERASE"/>
    <property type="match status" value="1"/>
</dbReference>
<dbReference type="Pfam" id="PF03567">
    <property type="entry name" value="Sulfotransfer_2"/>
    <property type="match status" value="1"/>
</dbReference>
<dbReference type="InterPro" id="IPR027417">
    <property type="entry name" value="P-loop_NTPase"/>
</dbReference>
<dbReference type="AlphaFoldDB" id="A0A8K0C3I2"/>
<comment type="similarity">
    <text evidence="2 9">Belongs to the sulfotransferase 2 family.</text>
</comment>
<keyword evidence="7" id="KW-0472">Membrane</keyword>
<dbReference type="GO" id="GO:0000139">
    <property type="term" value="C:Golgi membrane"/>
    <property type="evidence" value="ECO:0007669"/>
    <property type="project" value="UniProtKB-SubCell"/>
</dbReference>
<evidence type="ECO:0000256" key="1">
    <source>
        <dbReference type="ARBA" id="ARBA00004323"/>
    </source>
</evidence>
<evidence type="ECO:0000256" key="2">
    <source>
        <dbReference type="ARBA" id="ARBA00006339"/>
    </source>
</evidence>
<proteinExistence type="inferred from homology"/>
<comment type="caution">
    <text evidence="10">The sequence shown here is derived from an EMBL/GenBank/DDBJ whole genome shotgun (WGS) entry which is preliminary data.</text>
</comment>
<keyword evidence="11" id="KW-1185">Reference proteome</keyword>
<dbReference type="InterPro" id="IPR005331">
    <property type="entry name" value="Sulfotransferase"/>
</dbReference>
<evidence type="ECO:0000313" key="10">
    <source>
        <dbReference type="EMBL" id="KAF2879410.1"/>
    </source>
</evidence>
<reference evidence="10" key="1">
    <citation type="submission" date="2019-08" db="EMBL/GenBank/DDBJ databases">
        <title>The genome of the North American firefly Photinus pyralis.</title>
        <authorList>
            <consortium name="Photinus pyralis genome working group"/>
            <person name="Fallon T.R."/>
            <person name="Sander Lower S.E."/>
            <person name="Weng J.-K."/>
        </authorList>
    </citation>
    <scope>NUCLEOTIDE SEQUENCE</scope>
    <source>
        <strain evidence="10">TRF0915ILg1</strain>
        <tissue evidence="10">Whole body</tissue>
    </source>
</reference>
<evidence type="ECO:0000256" key="8">
    <source>
        <dbReference type="ARBA" id="ARBA00023180"/>
    </source>
</evidence>
<evidence type="ECO:0000256" key="9">
    <source>
        <dbReference type="RuleBase" id="RU364020"/>
    </source>
</evidence>
<evidence type="ECO:0000256" key="3">
    <source>
        <dbReference type="ARBA" id="ARBA00022679"/>
    </source>
</evidence>
<accession>A0A8K0C3I2</accession>
<keyword evidence="5" id="KW-1133">Transmembrane helix</keyword>
<sequence length="301" mass="35264">MIRAFNVILGHLVVFYYVKSVLNYPWLEQISRQEILTAGCANLGLQGSGEFNLNHLNHILVDHKHRLLYCYVPKVACTNWKRVLMVLTERSNVTNLMEIPAYIAHANTSLSRLSEYNENDAKYYLNNYISFVMVRQPFERLLSAYRNKLEGNLPSAKYFQARIGRYIIKNYRPNATETDLRNGDNVSFQEFVQYLVAEGIKNDTANEHWKPIHQLCYPCSLNYTFIGKYEKFEEDASIILDMVNAPYVIFPHSKSSQTSEKLRQYLRQLSLSDIEKLYRIYEIDFRLFDYNLESILGFDIG</sequence>
<dbReference type="Proteomes" id="UP000801492">
    <property type="component" value="Unassembled WGS sequence"/>
</dbReference>
<evidence type="ECO:0000256" key="4">
    <source>
        <dbReference type="ARBA" id="ARBA00022692"/>
    </source>
</evidence>
<gene>
    <name evidence="10" type="ORF">ILUMI_26759</name>
</gene>
<dbReference type="Gene3D" id="3.40.50.300">
    <property type="entry name" value="P-loop containing nucleotide triphosphate hydrolases"/>
    <property type="match status" value="1"/>
</dbReference>
<dbReference type="InterPro" id="IPR018011">
    <property type="entry name" value="Carb_sulfotrans_8-10"/>
</dbReference>
<dbReference type="OrthoDB" id="2019940at2759"/>
<keyword evidence="8 9" id="KW-0325">Glycoprotein</keyword>
<dbReference type="PANTHER" id="PTHR12137">
    <property type="entry name" value="CARBOHYDRATE SULFOTRANSFERASE"/>
    <property type="match status" value="1"/>
</dbReference>
<keyword evidence="9" id="KW-0119">Carbohydrate metabolism</keyword>
<keyword evidence="6 9" id="KW-0333">Golgi apparatus</keyword>
<dbReference type="EMBL" id="VTPC01091175">
    <property type="protein sequence ID" value="KAF2879410.1"/>
    <property type="molecule type" value="Genomic_DNA"/>
</dbReference>
<comment type="subcellular location">
    <subcellularLocation>
        <location evidence="1 9">Golgi apparatus membrane</location>
        <topology evidence="1 9">Single-pass type II membrane protein</topology>
    </subcellularLocation>
</comment>
<dbReference type="EC" id="2.8.2.-" evidence="9"/>
<organism evidence="10 11">
    <name type="scientific">Ignelater luminosus</name>
    <name type="common">Cucubano</name>
    <name type="synonym">Pyrophorus luminosus</name>
    <dbReference type="NCBI Taxonomy" id="2038154"/>
    <lineage>
        <taxon>Eukaryota</taxon>
        <taxon>Metazoa</taxon>
        <taxon>Ecdysozoa</taxon>
        <taxon>Arthropoda</taxon>
        <taxon>Hexapoda</taxon>
        <taxon>Insecta</taxon>
        <taxon>Pterygota</taxon>
        <taxon>Neoptera</taxon>
        <taxon>Endopterygota</taxon>
        <taxon>Coleoptera</taxon>
        <taxon>Polyphaga</taxon>
        <taxon>Elateriformia</taxon>
        <taxon>Elateroidea</taxon>
        <taxon>Elateridae</taxon>
        <taxon>Agrypninae</taxon>
        <taxon>Pyrophorini</taxon>
        <taxon>Ignelater</taxon>
    </lineage>
</organism>
<evidence type="ECO:0000313" key="11">
    <source>
        <dbReference type="Proteomes" id="UP000801492"/>
    </source>
</evidence>
<dbReference type="GO" id="GO:0016051">
    <property type="term" value="P:carbohydrate biosynthetic process"/>
    <property type="evidence" value="ECO:0007669"/>
    <property type="project" value="InterPro"/>
</dbReference>
<name>A0A8K0C3I2_IGNLU</name>